<dbReference type="RefSeq" id="WP_281840636.1">
    <property type="nucleotide sequence ID" value="NZ_BROH01000001.1"/>
</dbReference>
<keyword evidence="2" id="KW-0472">Membrane</keyword>
<comment type="caution">
    <text evidence="3">The sequence shown here is derived from an EMBL/GenBank/DDBJ whole genome shotgun (WGS) entry which is preliminary data.</text>
</comment>
<protein>
    <recommendedName>
        <fullName evidence="5">DUF1043 family protein</fullName>
    </recommendedName>
</protein>
<feature type="region of interest" description="Disordered" evidence="1">
    <location>
        <begin position="98"/>
        <end position="142"/>
    </location>
</feature>
<dbReference type="EMBL" id="BROH01000001">
    <property type="protein sequence ID" value="GKY86676.1"/>
    <property type="molecule type" value="Genomic_DNA"/>
</dbReference>
<gene>
    <name evidence="3" type="ORF">STA1M1_05450</name>
</gene>
<keyword evidence="4" id="KW-1185">Reference proteome</keyword>
<accession>A0ABQ5LQY6</accession>
<reference evidence="3" key="1">
    <citation type="journal article" date="2023" name="Int. J. Syst. Evol. Microbiol.">
        <title>Sinisalibacter aestuarii sp. nov., isolated from estuarine sediment of the Arakawa River.</title>
        <authorList>
            <person name="Arafat S.T."/>
            <person name="Hirano S."/>
            <person name="Sato A."/>
            <person name="Takeuchi K."/>
            <person name="Yasuda T."/>
            <person name="Terahara T."/>
            <person name="Hamada M."/>
            <person name="Kobayashi T."/>
        </authorList>
    </citation>
    <scope>NUCLEOTIDE SEQUENCE</scope>
    <source>
        <strain evidence="3">B-399</strain>
    </source>
</reference>
<keyword evidence="2" id="KW-1133">Transmembrane helix</keyword>
<evidence type="ECO:0000313" key="3">
    <source>
        <dbReference type="EMBL" id="GKY86676.1"/>
    </source>
</evidence>
<evidence type="ECO:0008006" key="5">
    <source>
        <dbReference type="Google" id="ProtNLM"/>
    </source>
</evidence>
<proteinExistence type="predicted"/>
<evidence type="ECO:0000313" key="4">
    <source>
        <dbReference type="Proteomes" id="UP001144205"/>
    </source>
</evidence>
<feature type="transmembrane region" description="Helical" evidence="2">
    <location>
        <begin position="12"/>
        <end position="28"/>
    </location>
</feature>
<organism evidence="3 4">
    <name type="scientific">Sinisalibacter aestuarii</name>
    <dbReference type="NCBI Taxonomy" id="2949426"/>
    <lineage>
        <taxon>Bacteria</taxon>
        <taxon>Pseudomonadati</taxon>
        <taxon>Pseudomonadota</taxon>
        <taxon>Alphaproteobacteria</taxon>
        <taxon>Rhodobacterales</taxon>
        <taxon>Roseobacteraceae</taxon>
        <taxon>Sinisalibacter</taxon>
    </lineage>
</organism>
<name>A0ABQ5LQY6_9RHOB</name>
<sequence length="142" mass="15163">MDQIFEMVSDVLLGAGALGAAIYCVVLARRLKRFSTLENGVGGAVAVLSAQVDDMTRTLDAARKAAGESSRTLTDLTERAEAAARKLELMMASLHDLPDETMDGREGAEAAQDADWERAAAPPPAETPMFSTRRVAVREAVQ</sequence>
<feature type="compositionally biased region" description="Basic and acidic residues" evidence="1">
    <location>
        <begin position="98"/>
        <end position="108"/>
    </location>
</feature>
<keyword evidence="2" id="KW-0812">Transmembrane</keyword>
<evidence type="ECO:0000256" key="2">
    <source>
        <dbReference type="SAM" id="Phobius"/>
    </source>
</evidence>
<dbReference type="Proteomes" id="UP001144205">
    <property type="component" value="Unassembled WGS sequence"/>
</dbReference>
<evidence type="ECO:0000256" key="1">
    <source>
        <dbReference type="SAM" id="MobiDB-lite"/>
    </source>
</evidence>